<keyword evidence="3" id="KW-0812">Transmembrane</keyword>
<feature type="coiled-coil region" evidence="1">
    <location>
        <begin position="70"/>
        <end position="97"/>
    </location>
</feature>
<accession>A0ABT0VWE9</accession>
<comment type="caution">
    <text evidence="4">The sequence shown here is derived from an EMBL/GenBank/DDBJ whole genome shotgun (WGS) entry which is preliminary data.</text>
</comment>
<keyword evidence="1" id="KW-0175">Coiled coil</keyword>
<gene>
    <name evidence="4" type="ORF">NC658_20315</name>
</gene>
<evidence type="ECO:0000256" key="3">
    <source>
        <dbReference type="SAM" id="Phobius"/>
    </source>
</evidence>
<proteinExistence type="predicted"/>
<feature type="compositionally biased region" description="Low complexity" evidence="2">
    <location>
        <begin position="171"/>
        <end position="180"/>
    </location>
</feature>
<feature type="region of interest" description="Disordered" evidence="2">
    <location>
        <begin position="140"/>
        <end position="201"/>
    </location>
</feature>
<feature type="compositionally biased region" description="Gly residues" evidence="2">
    <location>
        <begin position="146"/>
        <end position="161"/>
    </location>
</feature>
<dbReference type="RefSeq" id="WP_251099063.1">
    <property type="nucleotide sequence ID" value="NZ_JAMQBH010000010.1"/>
</dbReference>
<keyword evidence="3" id="KW-1133">Transmembrane helix</keyword>
<sequence>MTGKRAKGKYGTYRIAGVGVVGAGVIAGTLAAAGAFAGQGDEETPARTLSAQNIVCPAVEGLPAIPPEAQDEVARNLELLDKQLAEANSRLARSQGEGGPNFVQNAILGPLEGKRTAALNRIETAIGRVAEKPEGLERFAPCALDGGNGTDAGAGENGAGEGDQKAGGEPGAEAGAGSASTVDCPDVASRLPSDIPAGAQGQVDRELAALSREIGDANDRLARSQGEGGPNFIDNAILGPLGNKRKAVIDRIETAFKREGSAPPAGLDELVECRLNG</sequence>
<feature type="transmembrane region" description="Helical" evidence="3">
    <location>
        <begin position="12"/>
        <end position="37"/>
    </location>
</feature>
<keyword evidence="3" id="KW-0472">Membrane</keyword>
<name>A0ABT0VWE9_STRGI</name>
<organism evidence="4 5">
    <name type="scientific">Streptomyces griseoincarnatus</name>
    <dbReference type="NCBI Taxonomy" id="29305"/>
    <lineage>
        <taxon>Bacteria</taxon>
        <taxon>Bacillati</taxon>
        <taxon>Actinomycetota</taxon>
        <taxon>Actinomycetes</taxon>
        <taxon>Kitasatosporales</taxon>
        <taxon>Streptomycetaceae</taxon>
        <taxon>Streptomyces</taxon>
        <taxon>Streptomyces griseoincarnatus group</taxon>
    </lineage>
</organism>
<evidence type="ECO:0000256" key="1">
    <source>
        <dbReference type="SAM" id="Coils"/>
    </source>
</evidence>
<reference evidence="4 5" key="1">
    <citation type="submission" date="2022-06" db="EMBL/GenBank/DDBJ databases">
        <title>Whole genome sequence of Streptomyces griseoincarnatus RB7AG.</title>
        <authorList>
            <person name="Ray L."/>
            <person name="Behera S."/>
            <person name="Panda A.N."/>
        </authorList>
    </citation>
    <scope>NUCLEOTIDE SEQUENCE [LARGE SCALE GENOMIC DNA]</scope>
    <source>
        <strain evidence="4 5">RB7AG</strain>
    </source>
</reference>
<evidence type="ECO:0008006" key="6">
    <source>
        <dbReference type="Google" id="ProtNLM"/>
    </source>
</evidence>
<evidence type="ECO:0000313" key="4">
    <source>
        <dbReference type="EMBL" id="MCM2515582.1"/>
    </source>
</evidence>
<dbReference type="Proteomes" id="UP001523263">
    <property type="component" value="Unassembled WGS sequence"/>
</dbReference>
<evidence type="ECO:0000256" key="2">
    <source>
        <dbReference type="SAM" id="MobiDB-lite"/>
    </source>
</evidence>
<dbReference type="EMBL" id="JAMQBH010000010">
    <property type="protein sequence ID" value="MCM2515582.1"/>
    <property type="molecule type" value="Genomic_DNA"/>
</dbReference>
<protein>
    <recommendedName>
        <fullName evidence="6">Secreted protein</fullName>
    </recommendedName>
</protein>
<evidence type="ECO:0000313" key="5">
    <source>
        <dbReference type="Proteomes" id="UP001523263"/>
    </source>
</evidence>
<keyword evidence="5" id="KW-1185">Reference proteome</keyword>